<sequence length="68" mass="7455">STTITWGDRTLSLTASVSSKWTMTTIIQSVPSPKHPHPLRHGLLKAPGGIWHQDISRRSFKSCGLQCG</sequence>
<dbReference type="EMBL" id="CM055746">
    <property type="protein sequence ID" value="KAJ7997203.1"/>
    <property type="molecule type" value="Genomic_DNA"/>
</dbReference>
<evidence type="ECO:0000313" key="1">
    <source>
        <dbReference type="EMBL" id="KAJ7997203.1"/>
    </source>
</evidence>
<protein>
    <submittedName>
        <fullName evidence="1">Uncharacterized protein</fullName>
    </submittedName>
</protein>
<comment type="caution">
    <text evidence="1">The sequence shown here is derived from an EMBL/GenBank/DDBJ whole genome shotgun (WGS) entry which is preliminary data.</text>
</comment>
<dbReference type="Proteomes" id="UP001157502">
    <property type="component" value="Chromosome 19"/>
</dbReference>
<accession>A0ACC2G118</accession>
<evidence type="ECO:0000313" key="2">
    <source>
        <dbReference type="Proteomes" id="UP001157502"/>
    </source>
</evidence>
<organism evidence="1 2">
    <name type="scientific">Dallia pectoralis</name>
    <name type="common">Alaska blackfish</name>
    <dbReference type="NCBI Taxonomy" id="75939"/>
    <lineage>
        <taxon>Eukaryota</taxon>
        <taxon>Metazoa</taxon>
        <taxon>Chordata</taxon>
        <taxon>Craniata</taxon>
        <taxon>Vertebrata</taxon>
        <taxon>Euteleostomi</taxon>
        <taxon>Actinopterygii</taxon>
        <taxon>Neopterygii</taxon>
        <taxon>Teleostei</taxon>
        <taxon>Protacanthopterygii</taxon>
        <taxon>Esociformes</taxon>
        <taxon>Umbridae</taxon>
        <taxon>Dallia</taxon>
    </lineage>
</organism>
<proteinExistence type="predicted"/>
<keyword evidence="2" id="KW-1185">Reference proteome</keyword>
<name>A0ACC2G118_DALPE</name>
<reference evidence="1" key="1">
    <citation type="submission" date="2021-05" db="EMBL/GenBank/DDBJ databases">
        <authorList>
            <person name="Pan Q."/>
            <person name="Jouanno E."/>
            <person name="Zahm M."/>
            <person name="Klopp C."/>
            <person name="Cabau C."/>
            <person name="Louis A."/>
            <person name="Berthelot C."/>
            <person name="Parey E."/>
            <person name="Roest Crollius H."/>
            <person name="Montfort J."/>
            <person name="Robinson-Rechavi M."/>
            <person name="Bouchez O."/>
            <person name="Lampietro C."/>
            <person name="Lopez Roques C."/>
            <person name="Donnadieu C."/>
            <person name="Postlethwait J."/>
            <person name="Bobe J."/>
            <person name="Dillon D."/>
            <person name="Chandos A."/>
            <person name="von Hippel F."/>
            <person name="Guiguen Y."/>
        </authorList>
    </citation>
    <scope>NUCLEOTIDE SEQUENCE</scope>
    <source>
        <strain evidence="1">YG-Jan2019</strain>
    </source>
</reference>
<gene>
    <name evidence="1" type="ORF">DPEC_G00226530</name>
</gene>
<feature type="non-terminal residue" evidence="1">
    <location>
        <position position="1"/>
    </location>
</feature>